<evidence type="ECO:0000313" key="2">
    <source>
        <dbReference type="Proteomes" id="UP001247307"/>
    </source>
</evidence>
<dbReference type="Proteomes" id="UP001247307">
    <property type="component" value="Unassembled WGS sequence"/>
</dbReference>
<name>A0AAE3YJL1_9MICC</name>
<evidence type="ECO:0000313" key="1">
    <source>
        <dbReference type="EMBL" id="MDR6892891.1"/>
    </source>
</evidence>
<dbReference type="InterPro" id="IPR005583">
    <property type="entry name" value="YaaA"/>
</dbReference>
<dbReference type="PANTHER" id="PTHR30283:SF4">
    <property type="entry name" value="PEROXIDE STRESS RESISTANCE PROTEIN YAAA"/>
    <property type="match status" value="1"/>
</dbReference>
<dbReference type="GO" id="GO:0005829">
    <property type="term" value="C:cytosol"/>
    <property type="evidence" value="ECO:0007669"/>
    <property type="project" value="TreeGrafter"/>
</dbReference>
<organism evidence="1 2">
    <name type="scientific">Falsarthrobacter nasiphocae</name>
    <dbReference type="NCBI Taxonomy" id="189863"/>
    <lineage>
        <taxon>Bacteria</taxon>
        <taxon>Bacillati</taxon>
        <taxon>Actinomycetota</taxon>
        <taxon>Actinomycetes</taxon>
        <taxon>Micrococcales</taxon>
        <taxon>Micrococcaceae</taxon>
        <taxon>Falsarthrobacter</taxon>
    </lineage>
</organism>
<protein>
    <submittedName>
        <fullName evidence="1">Cytoplasmic iron level regulating protein YaaA (DUF328/UPF0246 family)</fullName>
    </submittedName>
</protein>
<proteinExistence type="predicted"/>
<dbReference type="GO" id="GO:0033194">
    <property type="term" value="P:response to hydroperoxide"/>
    <property type="evidence" value="ECO:0007669"/>
    <property type="project" value="TreeGrafter"/>
</dbReference>
<keyword evidence="2" id="KW-1185">Reference proteome</keyword>
<dbReference type="RefSeq" id="WP_309852623.1">
    <property type="nucleotide sequence ID" value="NZ_BAAAIU010000004.1"/>
</dbReference>
<dbReference type="EMBL" id="JAVDUI010000001">
    <property type="protein sequence ID" value="MDR6892891.1"/>
    <property type="molecule type" value="Genomic_DNA"/>
</dbReference>
<comment type="caution">
    <text evidence="1">The sequence shown here is derived from an EMBL/GenBank/DDBJ whole genome shotgun (WGS) entry which is preliminary data.</text>
</comment>
<dbReference type="AlphaFoldDB" id="A0AAE3YJL1"/>
<reference evidence="1" key="1">
    <citation type="submission" date="2023-07" db="EMBL/GenBank/DDBJ databases">
        <title>Sequencing the genomes of 1000 actinobacteria strains.</title>
        <authorList>
            <person name="Klenk H.-P."/>
        </authorList>
    </citation>
    <scope>NUCLEOTIDE SEQUENCE</scope>
    <source>
        <strain evidence="1">DSM 13988</strain>
    </source>
</reference>
<dbReference type="PANTHER" id="PTHR30283">
    <property type="entry name" value="PEROXIDE STRESS RESPONSE PROTEIN YAAA"/>
    <property type="match status" value="1"/>
</dbReference>
<dbReference type="Pfam" id="PF03883">
    <property type="entry name" value="H2O2_YaaD"/>
    <property type="match status" value="1"/>
</dbReference>
<gene>
    <name evidence="1" type="ORF">J2S35_001831</name>
</gene>
<accession>A0AAE3YJL1</accession>
<sequence length="261" mass="27562">MRFLLPPSETKHRPARGRATDLAALSFPELEADRRAALEAIAGASVRDDAAAAFGVSEALLPTVRANAEWATAPSAPAALVYEGVLYSALGAETLSPAAKRRANARVLVFSAAFGVVGLKDRIPAYRASAGTKVPGLGGALNAYWRPRLAEPLAEWCGRELVVDARSGPYASMFAPAPERTVALDVLQRRGGKLAVVSHFAKHTRGQVVRDLLESGAAARTPEALREILSKSWETELVPAGKKPASLRIILPADHAFTAAG</sequence>